<dbReference type="InterPro" id="IPR010978">
    <property type="entry name" value="tRNA-bd_arm"/>
</dbReference>
<dbReference type="EC" id="6.1.1.9" evidence="5"/>
<keyword evidence="5" id="KW-0436">Ligase</keyword>
<gene>
    <name evidence="5" type="ORF">MNBD_GAMMA19-2232</name>
</gene>
<keyword evidence="1" id="KW-0547">Nucleotide-binding</keyword>
<evidence type="ECO:0000256" key="3">
    <source>
        <dbReference type="SAM" id="Coils"/>
    </source>
</evidence>
<feature type="coiled-coil region" evidence="3">
    <location>
        <begin position="23"/>
        <end position="50"/>
    </location>
</feature>
<keyword evidence="2" id="KW-0067">ATP-binding</keyword>
<organism evidence="5">
    <name type="scientific">hydrothermal vent metagenome</name>
    <dbReference type="NCBI Taxonomy" id="652676"/>
    <lineage>
        <taxon>unclassified sequences</taxon>
        <taxon>metagenomes</taxon>
        <taxon>ecological metagenomes</taxon>
    </lineage>
</organism>
<dbReference type="SUPFAM" id="SSF46589">
    <property type="entry name" value="tRNA-binding arm"/>
    <property type="match status" value="1"/>
</dbReference>
<dbReference type="Pfam" id="PF10458">
    <property type="entry name" value="Val_tRNA-synt_C"/>
    <property type="match status" value="1"/>
</dbReference>
<protein>
    <submittedName>
        <fullName evidence="5">Valyl-tRNA synthetase</fullName>
        <ecNumber evidence="5">6.1.1.9</ecNumber>
    </submittedName>
</protein>
<dbReference type="EMBL" id="UOFV01000327">
    <property type="protein sequence ID" value="VAX02590.1"/>
    <property type="molecule type" value="Genomic_DNA"/>
</dbReference>
<feature type="non-terminal residue" evidence="5">
    <location>
        <position position="1"/>
    </location>
</feature>
<dbReference type="GO" id="GO:0004832">
    <property type="term" value="F:valine-tRNA ligase activity"/>
    <property type="evidence" value="ECO:0007669"/>
    <property type="project" value="UniProtKB-EC"/>
</dbReference>
<dbReference type="InterPro" id="IPR019499">
    <property type="entry name" value="Val-tRNA_synth_tRNA-bd"/>
</dbReference>
<sequence>DVARIEGKLSNPNFVERAPEAVVEKEREKIAVIQTALKNFEEQLKRIKKI</sequence>
<dbReference type="GO" id="GO:0006438">
    <property type="term" value="P:valyl-tRNA aminoacylation"/>
    <property type="evidence" value="ECO:0007669"/>
    <property type="project" value="InterPro"/>
</dbReference>
<keyword evidence="5" id="KW-0030">Aminoacyl-tRNA synthetase</keyword>
<dbReference type="GO" id="GO:0005737">
    <property type="term" value="C:cytoplasm"/>
    <property type="evidence" value="ECO:0007669"/>
    <property type="project" value="InterPro"/>
</dbReference>
<reference evidence="5" key="1">
    <citation type="submission" date="2018-06" db="EMBL/GenBank/DDBJ databases">
        <authorList>
            <person name="Zhirakovskaya E."/>
        </authorList>
    </citation>
    <scope>NUCLEOTIDE SEQUENCE</scope>
</reference>
<feature type="domain" description="Valyl-tRNA synthetase tRNA-binding arm" evidence="4">
    <location>
        <begin position="1"/>
        <end position="48"/>
    </location>
</feature>
<evidence type="ECO:0000313" key="5">
    <source>
        <dbReference type="EMBL" id="VAX02590.1"/>
    </source>
</evidence>
<evidence type="ECO:0000256" key="1">
    <source>
        <dbReference type="ARBA" id="ARBA00022741"/>
    </source>
</evidence>
<keyword evidence="3" id="KW-0175">Coiled coil</keyword>
<proteinExistence type="predicted"/>
<evidence type="ECO:0000256" key="2">
    <source>
        <dbReference type="ARBA" id="ARBA00022840"/>
    </source>
</evidence>
<dbReference type="Gene3D" id="1.10.287.380">
    <property type="entry name" value="Valyl-tRNA synthetase, C-terminal domain"/>
    <property type="match status" value="1"/>
</dbReference>
<accession>A0A3B1AWI2</accession>
<evidence type="ECO:0000259" key="4">
    <source>
        <dbReference type="Pfam" id="PF10458"/>
    </source>
</evidence>
<dbReference type="AlphaFoldDB" id="A0A3B1AWI2"/>
<name>A0A3B1AWI2_9ZZZZ</name>
<dbReference type="InterPro" id="IPR037118">
    <property type="entry name" value="Val-tRNA_synth_C_sf"/>
</dbReference>
<dbReference type="GO" id="GO:0005524">
    <property type="term" value="F:ATP binding"/>
    <property type="evidence" value="ECO:0007669"/>
    <property type="project" value="UniProtKB-KW"/>
</dbReference>